<dbReference type="GO" id="GO:0016787">
    <property type="term" value="F:hydrolase activity"/>
    <property type="evidence" value="ECO:0007669"/>
    <property type="project" value="UniProtKB-UniRule"/>
</dbReference>
<evidence type="ECO:0000313" key="9">
    <source>
        <dbReference type="Proteomes" id="UP000193834"/>
    </source>
</evidence>
<keyword evidence="9" id="KW-1185">Reference proteome</keyword>
<feature type="coiled-coil region" evidence="6">
    <location>
        <begin position="1"/>
        <end position="28"/>
    </location>
</feature>
<evidence type="ECO:0000313" key="8">
    <source>
        <dbReference type="EMBL" id="SMG55736.1"/>
    </source>
</evidence>
<dbReference type="InterPro" id="IPR027417">
    <property type="entry name" value="P-loop_NTPase"/>
</dbReference>
<dbReference type="EMBL" id="FXAZ01000006">
    <property type="protein sequence ID" value="SMG55736.1"/>
    <property type="molecule type" value="Genomic_DNA"/>
</dbReference>
<dbReference type="SUPFAM" id="SSF52540">
    <property type="entry name" value="P-loop containing nucleoside triphosphate hydrolases"/>
    <property type="match status" value="1"/>
</dbReference>
<reference evidence="8 9" key="1">
    <citation type="submission" date="2017-04" db="EMBL/GenBank/DDBJ databases">
        <authorList>
            <person name="Afonso C.L."/>
            <person name="Miller P.J."/>
            <person name="Scott M.A."/>
            <person name="Spackman E."/>
            <person name="Goraichik I."/>
            <person name="Dimitrov K.M."/>
            <person name="Suarez D.L."/>
            <person name="Swayne D.E."/>
        </authorList>
    </citation>
    <scope>NUCLEOTIDE SEQUENCE [LARGE SCALE GENOMIC DNA]</scope>
    <source>
        <strain evidence="8 9">11</strain>
    </source>
</reference>
<evidence type="ECO:0000256" key="1">
    <source>
        <dbReference type="ARBA" id="ARBA00022741"/>
    </source>
</evidence>
<dbReference type="AlphaFoldDB" id="A0A1X7LP98"/>
<dbReference type="Gene3D" id="3.40.50.300">
    <property type="entry name" value="P-loop containing nucleotide triphosphate hydrolases"/>
    <property type="match status" value="2"/>
</dbReference>
<dbReference type="InterPro" id="IPR048228">
    <property type="entry name" value="HelD_bacillota"/>
</dbReference>
<dbReference type="OrthoDB" id="9787585at2"/>
<keyword evidence="2 5" id="KW-0378">Hydrolase</keyword>
<dbReference type="GO" id="GO:0005829">
    <property type="term" value="C:cytosol"/>
    <property type="evidence" value="ECO:0007669"/>
    <property type="project" value="TreeGrafter"/>
</dbReference>
<dbReference type="InterPro" id="IPR014016">
    <property type="entry name" value="UvrD-like_ATP-bd"/>
</dbReference>
<dbReference type="GO" id="GO:0005524">
    <property type="term" value="F:ATP binding"/>
    <property type="evidence" value="ECO:0007669"/>
    <property type="project" value="UniProtKB-UniRule"/>
</dbReference>
<organism evidence="8 9">
    <name type="scientific">Paenibacillus aquistagni</name>
    <dbReference type="NCBI Taxonomy" id="1852522"/>
    <lineage>
        <taxon>Bacteria</taxon>
        <taxon>Bacillati</taxon>
        <taxon>Bacillota</taxon>
        <taxon>Bacilli</taxon>
        <taxon>Bacillales</taxon>
        <taxon>Paenibacillaceae</taxon>
        <taxon>Paenibacillus</taxon>
    </lineage>
</organism>
<evidence type="ECO:0000256" key="5">
    <source>
        <dbReference type="PROSITE-ProRule" id="PRU00560"/>
    </source>
</evidence>
<gene>
    <name evidence="8" type="ORF">SAMN06295960_3983</name>
</gene>
<protein>
    <submittedName>
        <fullName evidence="8">ATP-dependent DNA helicase, Rep family</fullName>
    </submittedName>
</protein>
<dbReference type="RefSeq" id="WP_085497197.1">
    <property type="nucleotide sequence ID" value="NZ_FXAZ01000006.1"/>
</dbReference>
<keyword evidence="1 5" id="KW-0547">Nucleotide-binding</keyword>
<dbReference type="Pfam" id="PF00580">
    <property type="entry name" value="UvrD-helicase"/>
    <property type="match status" value="1"/>
</dbReference>
<evidence type="ECO:0000256" key="3">
    <source>
        <dbReference type="ARBA" id="ARBA00022806"/>
    </source>
</evidence>
<dbReference type="NCBIfam" id="NF041464">
    <property type="entry name" value="HelD_BACSU"/>
    <property type="match status" value="1"/>
</dbReference>
<dbReference type="PROSITE" id="PS51198">
    <property type="entry name" value="UVRD_HELICASE_ATP_BIND"/>
    <property type="match status" value="1"/>
</dbReference>
<evidence type="ECO:0000259" key="7">
    <source>
        <dbReference type="PROSITE" id="PS51198"/>
    </source>
</evidence>
<dbReference type="Pfam" id="PF13538">
    <property type="entry name" value="UvrD_C_2"/>
    <property type="match status" value="1"/>
</dbReference>
<dbReference type="GO" id="GO:0043138">
    <property type="term" value="F:3'-5' DNA helicase activity"/>
    <property type="evidence" value="ECO:0007669"/>
    <property type="project" value="TreeGrafter"/>
</dbReference>
<keyword evidence="6" id="KW-0175">Coiled coil</keyword>
<evidence type="ECO:0000256" key="2">
    <source>
        <dbReference type="ARBA" id="ARBA00022801"/>
    </source>
</evidence>
<feature type="domain" description="UvrD-like helicase ATP-binding" evidence="7">
    <location>
        <begin position="212"/>
        <end position="610"/>
    </location>
</feature>
<dbReference type="STRING" id="1852522.SAMN06295960_3983"/>
<dbReference type="InterPro" id="IPR027785">
    <property type="entry name" value="UvrD-like_helicase_C"/>
</dbReference>
<accession>A0A1X7LP98</accession>
<name>A0A1X7LP98_9BACL</name>
<dbReference type="PANTHER" id="PTHR11070:SF17">
    <property type="entry name" value="DNA HELICASE IV"/>
    <property type="match status" value="1"/>
</dbReference>
<feature type="binding site" evidence="5">
    <location>
        <begin position="233"/>
        <end position="240"/>
    </location>
    <ligand>
        <name>ATP</name>
        <dbReference type="ChEBI" id="CHEBI:30616"/>
    </ligand>
</feature>
<dbReference type="PANTHER" id="PTHR11070">
    <property type="entry name" value="UVRD / RECB / PCRA DNA HELICASE FAMILY MEMBER"/>
    <property type="match status" value="1"/>
</dbReference>
<keyword evidence="4 5" id="KW-0067">ATP-binding</keyword>
<proteinExistence type="predicted"/>
<evidence type="ECO:0000256" key="4">
    <source>
        <dbReference type="ARBA" id="ARBA00022840"/>
    </source>
</evidence>
<evidence type="ECO:0000256" key="6">
    <source>
        <dbReference type="SAM" id="Coils"/>
    </source>
</evidence>
<dbReference type="InterPro" id="IPR000212">
    <property type="entry name" value="DNA_helicase_UvrD/REP"/>
</dbReference>
<dbReference type="GO" id="GO:0003677">
    <property type="term" value="F:DNA binding"/>
    <property type="evidence" value="ECO:0007669"/>
    <property type="project" value="InterPro"/>
</dbReference>
<sequence>MSNWELELQNEQERVDTVIEKVEAEQQKLGEQVGSVRTEIVSIRKDFWDDVTVNLDNEDEAIETAASMRQQAEVLSERERTHRQAYNQHKLLMKLKENPYFGRIDFVEQGDQAAEQVYLGIGSFYDKESEQFLIYDWRAPISSLYYDYSIGPAQYQAPTSTITGELALKRQFVIRSGQIRSMFDTGITIGDELLQQVLGRNASDQMKSIVATIQREQNLIIRNEKSKLLLVQGTAGSGKTSAALQRVAFLLYQNRETLTADQIILFSPNQMFNSYVANVLPELGEENMQQTTFQQYIEHMIGKKYKLENPFDQLEYLLTAGQDEAFRIRMDGIMYKSSLRFMQTIDQFVERLRYEGMIFRSLKFKGRVLIDAEAISSYFYSLSPKQSIPNRLQDVTSWLIRELKKLEKRELQEDWVEQEIQFLDKEEYDKFYKKLMSNKQFSEDTFDDFDREQKLLAQYVVRQHFKPLFRRVRSLAYIHVASMYKELLAWAATQGDVPQNWPSICEQALARMDEKQMAYEDATPYLYFKELLEGFKSNKLVRYVFIDEAQDYSPFQIAFIKQLFPRARWTMLGDGNQTIFPHEGGLTDISTLFPDDTQETIRLYRSYRSTRPIVEYTKQLLPDGEAIEAFNRDGSKPLVVSVESEEALTGAIVEQVKAFEADGHQTIAIICKTVQEARAAAERIGDRLPFRLVEKESSSYSKGLVIIPTYLAKGIEFDAVVIYNASAEQFNDEGERNLFYTACTRAMHELTIFHAGEPTAFMQGVSQELFEVKSL</sequence>
<keyword evidence="3 5" id="KW-0347">Helicase</keyword>
<dbReference type="GO" id="GO:0000725">
    <property type="term" value="P:recombinational repair"/>
    <property type="evidence" value="ECO:0007669"/>
    <property type="project" value="TreeGrafter"/>
</dbReference>
<dbReference type="Proteomes" id="UP000193834">
    <property type="component" value="Unassembled WGS sequence"/>
</dbReference>